<dbReference type="InterPro" id="IPR000225">
    <property type="entry name" value="Armadillo"/>
</dbReference>
<feature type="region of interest" description="Disordered" evidence="8">
    <location>
        <begin position="237"/>
        <end position="263"/>
    </location>
</feature>
<dbReference type="Gene3D" id="1.25.10.10">
    <property type="entry name" value="Leucine-rich Repeat Variant"/>
    <property type="match status" value="1"/>
</dbReference>
<name>A0A9Q1QIQ4_9CARY</name>
<protein>
    <recommendedName>
        <fullName evidence="3">RING-type E3 ubiquitin transferase</fullName>
        <ecNumber evidence="3">2.3.2.27</ecNumber>
    </recommendedName>
</protein>
<keyword evidence="6" id="KW-0833">Ubl conjugation pathway</keyword>
<feature type="domain" description="U-box" evidence="9">
    <location>
        <begin position="284"/>
        <end position="358"/>
    </location>
</feature>
<dbReference type="PANTHER" id="PTHR23315:SF240">
    <property type="entry name" value="U-BOX DOMAIN-CONTAINING PROTEIN 5"/>
    <property type="match status" value="1"/>
</dbReference>
<dbReference type="EMBL" id="JAKOGI010000115">
    <property type="protein sequence ID" value="KAJ8443682.1"/>
    <property type="molecule type" value="Genomic_DNA"/>
</dbReference>
<organism evidence="10 11">
    <name type="scientific">Carnegiea gigantea</name>
    <dbReference type="NCBI Taxonomy" id="171969"/>
    <lineage>
        <taxon>Eukaryota</taxon>
        <taxon>Viridiplantae</taxon>
        <taxon>Streptophyta</taxon>
        <taxon>Embryophyta</taxon>
        <taxon>Tracheophyta</taxon>
        <taxon>Spermatophyta</taxon>
        <taxon>Magnoliopsida</taxon>
        <taxon>eudicotyledons</taxon>
        <taxon>Gunneridae</taxon>
        <taxon>Pentapetalae</taxon>
        <taxon>Caryophyllales</taxon>
        <taxon>Cactineae</taxon>
        <taxon>Cactaceae</taxon>
        <taxon>Cactoideae</taxon>
        <taxon>Echinocereeae</taxon>
        <taxon>Carnegiea</taxon>
    </lineage>
</organism>
<dbReference type="Proteomes" id="UP001153076">
    <property type="component" value="Unassembled WGS sequence"/>
</dbReference>
<reference evidence="10" key="1">
    <citation type="submission" date="2022-04" db="EMBL/GenBank/DDBJ databases">
        <title>Carnegiea gigantea Genome sequencing and assembly v2.</title>
        <authorList>
            <person name="Copetti D."/>
            <person name="Sanderson M.J."/>
            <person name="Burquez A."/>
            <person name="Wojciechowski M.F."/>
        </authorList>
    </citation>
    <scope>NUCLEOTIDE SEQUENCE</scope>
    <source>
        <strain evidence="10">SGP5-SGP5p</strain>
        <tissue evidence="10">Aerial part</tissue>
    </source>
</reference>
<dbReference type="AlphaFoldDB" id="A0A9Q1QIQ4"/>
<evidence type="ECO:0000259" key="9">
    <source>
        <dbReference type="PROSITE" id="PS51698"/>
    </source>
</evidence>
<evidence type="ECO:0000256" key="5">
    <source>
        <dbReference type="ARBA" id="ARBA00022737"/>
    </source>
</evidence>
<comment type="catalytic activity">
    <reaction evidence="1">
        <text>S-ubiquitinyl-[E2 ubiquitin-conjugating enzyme]-L-cysteine + [acceptor protein]-L-lysine = [E2 ubiquitin-conjugating enzyme]-L-cysteine + N(6)-ubiquitinyl-[acceptor protein]-L-lysine.</text>
        <dbReference type="EC" id="2.3.2.27"/>
    </reaction>
</comment>
<accession>A0A9Q1QIQ4</accession>
<dbReference type="GO" id="GO:0061630">
    <property type="term" value="F:ubiquitin protein ligase activity"/>
    <property type="evidence" value="ECO:0007669"/>
    <property type="project" value="UniProtKB-EC"/>
</dbReference>
<keyword evidence="5" id="KW-0677">Repeat</keyword>
<evidence type="ECO:0000313" key="11">
    <source>
        <dbReference type="Proteomes" id="UP001153076"/>
    </source>
</evidence>
<evidence type="ECO:0000256" key="1">
    <source>
        <dbReference type="ARBA" id="ARBA00000900"/>
    </source>
</evidence>
<dbReference type="InterPro" id="IPR016024">
    <property type="entry name" value="ARM-type_fold"/>
</dbReference>
<dbReference type="PROSITE" id="PS50176">
    <property type="entry name" value="ARM_REPEAT"/>
    <property type="match status" value="1"/>
</dbReference>
<dbReference type="InterPro" id="IPR011989">
    <property type="entry name" value="ARM-like"/>
</dbReference>
<dbReference type="OrthoDB" id="10064100at2759"/>
<dbReference type="Pfam" id="PF25598">
    <property type="entry name" value="ARM_PUB"/>
    <property type="match status" value="1"/>
</dbReference>
<evidence type="ECO:0000256" key="6">
    <source>
        <dbReference type="ARBA" id="ARBA00022786"/>
    </source>
</evidence>
<feature type="region of interest" description="Disordered" evidence="8">
    <location>
        <begin position="722"/>
        <end position="765"/>
    </location>
</feature>
<dbReference type="InterPro" id="IPR045210">
    <property type="entry name" value="RING-Ubox_PUB"/>
</dbReference>
<comment type="pathway">
    <text evidence="2">Protein modification; protein ubiquitination.</text>
</comment>
<evidence type="ECO:0000256" key="7">
    <source>
        <dbReference type="PROSITE-ProRule" id="PRU00259"/>
    </source>
</evidence>
<dbReference type="InterPro" id="IPR013083">
    <property type="entry name" value="Znf_RING/FYVE/PHD"/>
</dbReference>
<dbReference type="GO" id="GO:0016567">
    <property type="term" value="P:protein ubiquitination"/>
    <property type="evidence" value="ECO:0007669"/>
    <property type="project" value="InterPro"/>
</dbReference>
<comment type="caution">
    <text evidence="10">The sequence shown here is derived from an EMBL/GenBank/DDBJ whole genome shotgun (WGS) entry which is preliminary data.</text>
</comment>
<dbReference type="SUPFAM" id="SSF48371">
    <property type="entry name" value="ARM repeat"/>
    <property type="match status" value="1"/>
</dbReference>
<dbReference type="Pfam" id="PF04564">
    <property type="entry name" value="U-box"/>
    <property type="match status" value="1"/>
</dbReference>
<gene>
    <name evidence="10" type="ORF">Cgig2_019664</name>
</gene>
<evidence type="ECO:0000256" key="2">
    <source>
        <dbReference type="ARBA" id="ARBA00004906"/>
    </source>
</evidence>
<dbReference type="InterPro" id="IPR003613">
    <property type="entry name" value="Ubox_domain"/>
</dbReference>
<keyword evidence="11" id="KW-1185">Reference proteome</keyword>
<dbReference type="CDD" id="cd16664">
    <property type="entry name" value="RING-Ubox_PUB"/>
    <property type="match status" value="1"/>
</dbReference>
<proteinExistence type="predicted"/>
<sequence>MGSDVTEVQETPLDTSCIKVHKVLCTQLLSLLDRISGIFPDIEAVRPRCKSGIEALCLLQNAIEKARKLIQNCCESSKLYLALTGETIVSRFEKTKKHLVESLSELQTMVPVVLQLQINEILYDLNVTKFRLDVHENEAGKALRALLEEDASVINSVGNSDTEVLQFAALRLHLTTQKDLLIERRSIRKQLNEVMEDKSTKMRTLKYLFYLLKKNEKLLLQGQPRDPPNLHDVSALSTKSSGKSLTPKCANPESSPGYAPVETPADVLGYSPVETPANMLNGPNPPEEFKCPLSSKLMYDPVVISSGHTFERTHLQKWFDDGHDTCPKTRLKLDDLSVRPNTVMRDLISKWSMQHGILLSDPNMQTSVCDSLESSSNSISSNASSMRDLNLQIDISNLSIRSLDSTYSSDSNPKVKRGFSSLRGPSKVDSRTFLFYQSVCDIRGQVLSNVNDLPWESQCGAIQDVKDYLIEYNPSCTFVSSENFLEPLVQFLKDALDKQDVEAQKAGIQLFLAFLKASREETINVSEDVCALLASFLGTDAIVDTLAMLEILSLQPSAPSSFVASGALTKIIELLDDDNRELQAAATRILYNLSLSIDTHSIKFASNWIPKLVPILRESSVAGTCIGILENLSKFEVARVCIVQTEGCIASVIELLEAGSPKVQEHAITVLLSLCSQRDYYCRLVLREGVMPALCHVSVNGTDKGKISASELLRLLMDVKSDSEVERPRSNGHASVGHPEKSEKKSSSKSSGSFGRKMKMFFKKK</sequence>
<evidence type="ECO:0000256" key="4">
    <source>
        <dbReference type="ARBA" id="ARBA00022679"/>
    </source>
</evidence>
<evidence type="ECO:0000313" key="10">
    <source>
        <dbReference type="EMBL" id="KAJ8443682.1"/>
    </source>
</evidence>
<feature type="repeat" description="ARM" evidence="7">
    <location>
        <begin position="566"/>
        <end position="594"/>
    </location>
</feature>
<feature type="compositionally biased region" description="Basic residues" evidence="8">
    <location>
        <begin position="756"/>
        <end position="765"/>
    </location>
</feature>
<evidence type="ECO:0000256" key="8">
    <source>
        <dbReference type="SAM" id="MobiDB-lite"/>
    </source>
</evidence>
<dbReference type="EC" id="2.3.2.27" evidence="3"/>
<keyword evidence="4" id="KW-0808">Transferase</keyword>
<dbReference type="SUPFAM" id="SSF57850">
    <property type="entry name" value="RING/U-box"/>
    <property type="match status" value="1"/>
</dbReference>
<dbReference type="Gene3D" id="3.30.40.10">
    <property type="entry name" value="Zinc/RING finger domain, C3HC4 (zinc finger)"/>
    <property type="match status" value="1"/>
</dbReference>
<dbReference type="SMART" id="SM00185">
    <property type="entry name" value="ARM"/>
    <property type="match status" value="3"/>
</dbReference>
<dbReference type="PROSITE" id="PS51698">
    <property type="entry name" value="U_BOX"/>
    <property type="match status" value="1"/>
</dbReference>
<dbReference type="SMART" id="SM00504">
    <property type="entry name" value="Ubox"/>
    <property type="match status" value="1"/>
</dbReference>
<dbReference type="InterPro" id="IPR058678">
    <property type="entry name" value="ARM_PUB"/>
</dbReference>
<evidence type="ECO:0000256" key="3">
    <source>
        <dbReference type="ARBA" id="ARBA00012483"/>
    </source>
</evidence>
<dbReference type="PANTHER" id="PTHR23315">
    <property type="entry name" value="U BOX DOMAIN-CONTAINING"/>
    <property type="match status" value="1"/>
</dbReference>